<keyword evidence="10" id="KW-1185">Reference proteome</keyword>
<proteinExistence type="inferred from homology"/>
<dbReference type="Pfam" id="PF00133">
    <property type="entry name" value="tRNA-synt_1"/>
    <property type="match status" value="1"/>
</dbReference>
<dbReference type="EC" id="6.1.1.4" evidence="2"/>
<dbReference type="InterPro" id="IPR001412">
    <property type="entry name" value="aa-tRNA-synth_I_CS"/>
</dbReference>
<keyword evidence="6" id="KW-0648">Protein biosynthesis</keyword>
<protein>
    <recommendedName>
        <fullName evidence="2">leucine--tRNA ligase</fullName>
        <ecNumber evidence="2">6.1.1.4</ecNumber>
    </recommendedName>
</protein>
<dbReference type="InterPro" id="IPR002300">
    <property type="entry name" value="aa-tRNA-synth_Ia"/>
</dbReference>
<dbReference type="GO" id="GO:0016874">
    <property type="term" value="F:ligase activity"/>
    <property type="evidence" value="ECO:0007669"/>
    <property type="project" value="UniProtKB-KW"/>
</dbReference>
<evidence type="ECO:0000256" key="2">
    <source>
        <dbReference type="ARBA" id="ARBA00013164"/>
    </source>
</evidence>
<accession>A0ABW8E1D1</accession>
<evidence type="ECO:0000259" key="8">
    <source>
        <dbReference type="Pfam" id="PF00133"/>
    </source>
</evidence>
<evidence type="ECO:0000256" key="1">
    <source>
        <dbReference type="ARBA" id="ARBA00005594"/>
    </source>
</evidence>
<comment type="similarity">
    <text evidence="1">Belongs to the class-I aminoacyl-tRNA synthetase family.</text>
</comment>
<name>A0ABW8E1D1_9PSED</name>
<keyword evidence="5" id="KW-0067">ATP-binding</keyword>
<evidence type="ECO:0000313" key="9">
    <source>
        <dbReference type="EMBL" id="MFJ2679669.1"/>
    </source>
</evidence>
<dbReference type="RefSeq" id="WP_401382168.1">
    <property type="nucleotide sequence ID" value="NZ_JBIUWZ010000023.1"/>
</dbReference>
<keyword evidence="3 9" id="KW-0436">Ligase</keyword>
<evidence type="ECO:0000256" key="7">
    <source>
        <dbReference type="ARBA" id="ARBA00023146"/>
    </source>
</evidence>
<dbReference type="SUPFAM" id="SSF52374">
    <property type="entry name" value="Nucleotidylyl transferase"/>
    <property type="match status" value="1"/>
</dbReference>
<dbReference type="InterPro" id="IPR014729">
    <property type="entry name" value="Rossmann-like_a/b/a_fold"/>
</dbReference>
<evidence type="ECO:0000256" key="3">
    <source>
        <dbReference type="ARBA" id="ARBA00022598"/>
    </source>
</evidence>
<evidence type="ECO:0000256" key="4">
    <source>
        <dbReference type="ARBA" id="ARBA00022741"/>
    </source>
</evidence>
<sequence>MILTGGCYVTVKRDEVLKDQTVTPSLENLETRWSQRWQLKGTYAFDHTAQRDAVFSIDTPPPTASGSLHVGHVFSYTHTDIIARFQRMRGKAVFYPMGWDDNGLPTERGVENFYGVRCDSLAAYQPDFRPPEPTPLKRGDFAVISRLIDEC</sequence>
<dbReference type="InterPro" id="IPR002302">
    <property type="entry name" value="Leu-tRNA-ligase"/>
</dbReference>
<keyword evidence="4" id="KW-0547">Nucleotide-binding</keyword>
<evidence type="ECO:0000313" key="10">
    <source>
        <dbReference type="Proteomes" id="UP001617213"/>
    </source>
</evidence>
<reference evidence="9 10" key="1">
    <citation type="submission" date="2024-10" db="EMBL/GenBank/DDBJ databases">
        <title>The Natural Products Discovery Center: Release of the First 8490 Sequenced Strains for Exploring Actinobacteria Biosynthetic Diversity.</title>
        <authorList>
            <person name="Kalkreuter E."/>
            <person name="Kautsar S.A."/>
            <person name="Yang D."/>
            <person name="Bader C.D."/>
            <person name="Teijaro C.N."/>
            <person name="Fluegel L."/>
            <person name="Davis C.M."/>
            <person name="Simpson J.R."/>
            <person name="Lauterbach L."/>
            <person name="Steele A.D."/>
            <person name="Gui C."/>
            <person name="Meng S."/>
            <person name="Li G."/>
            <person name="Viehrig K."/>
            <person name="Ye F."/>
            <person name="Su P."/>
            <person name="Kiefer A.F."/>
            <person name="Nichols A."/>
            <person name="Cepeda A.J."/>
            <person name="Yan W."/>
            <person name="Fan B."/>
            <person name="Jiang Y."/>
            <person name="Adhikari A."/>
            <person name="Zheng C.-J."/>
            <person name="Schuster L."/>
            <person name="Cowan T.M."/>
            <person name="Smanski M.J."/>
            <person name="Chevrette M.G."/>
            <person name="De Carvalho L.P.S."/>
            <person name="Shen B."/>
        </authorList>
    </citation>
    <scope>NUCLEOTIDE SEQUENCE [LARGE SCALE GENOMIC DNA]</scope>
    <source>
        <strain evidence="9 10">NPDC087581</strain>
    </source>
</reference>
<organism evidence="9 10">
    <name type="scientific">Pseudomonas sivasensis</name>
    <dbReference type="NCBI Taxonomy" id="1880678"/>
    <lineage>
        <taxon>Bacteria</taxon>
        <taxon>Pseudomonadati</taxon>
        <taxon>Pseudomonadota</taxon>
        <taxon>Gammaproteobacteria</taxon>
        <taxon>Pseudomonadales</taxon>
        <taxon>Pseudomonadaceae</taxon>
        <taxon>Pseudomonas</taxon>
    </lineage>
</organism>
<keyword evidence="7" id="KW-0030">Aminoacyl-tRNA synthetase</keyword>
<gene>
    <name evidence="9" type="ORF">ACIOWJ_16455</name>
</gene>
<dbReference type="Proteomes" id="UP001617213">
    <property type="component" value="Unassembled WGS sequence"/>
</dbReference>
<dbReference type="PANTHER" id="PTHR43740">
    <property type="entry name" value="LEUCYL-TRNA SYNTHETASE"/>
    <property type="match status" value="1"/>
</dbReference>
<dbReference type="PANTHER" id="PTHR43740:SF2">
    <property type="entry name" value="LEUCINE--TRNA LIGASE, MITOCHONDRIAL"/>
    <property type="match status" value="1"/>
</dbReference>
<evidence type="ECO:0000256" key="5">
    <source>
        <dbReference type="ARBA" id="ARBA00022840"/>
    </source>
</evidence>
<evidence type="ECO:0000256" key="6">
    <source>
        <dbReference type="ARBA" id="ARBA00022917"/>
    </source>
</evidence>
<comment type="caution">
    <text evidence="9">The sequence shown here is derived from an EMBL/GenBank/DDBJ whole genome shotgun (WGS) entry which is preliminary data.</text>
</comment>
<feature type="domain" description="Aminoacyl-tRNA synthetase class Ia" evidence="8">
    <location>
        <begin position="33"/>
        <end position="116"/>
    </location>
</feature>
<dbReference type="EMBL" id="JBIUWZ010000023">
    <property type="protein sequence ID" value="MFJ2679669.1"/>
    <property type="molecule type" value="Genomic_DNA"/>
</dbReference>
<dbReference type="PROSITE" id="PS00178">
    <property type="entry name" value="AA_TRNA_LIGASE_I"/>
    <property type="match status" value="1"/>
</dbReference>
<dbReference type="Gene3D" id="3.40.50.620">
    <property type="entry name" value="HUPs"/>
    <property type="match status" value="1"/>
</dbReference>